<dbReference type="Proteomes" id="UP000321617">
    <property type="component" value="Unassembled WGS sequence"/>
</dbReference>
<dbReference type="InterPro" id="IPR050131">
    <property type="entry name" value="Peptidase_S8_subtilisin-like"/>
</dbReference>
<dbReference type="PROSITE" id="PS00138">
    <property type="entry name" value="SUBTILASE_SER"/>
    <property type="match status" value="1"/>
</dbReference>
<dbReference type="InterPro" id="IPR000209">
    <property type="entry name" value="Peptidase_S8/S53_dom"/>
</dbReference>
<evidence type="ECO:0000256" key="2">
    <source>
        <dbReference type="ARBA" id="ARBA00022670"/>
    </source>
</evidence>
<dbReference type="InterPro" id="IPR013783">
    <property type="entry name" value="Ig-like_fold"/>
</dbReference>
<name>A0A562V9S0_9ACTN</name>
<dbReference type="InterPro" id="IPR015500">
    <property type="entry name" value="Peptidase_S8_subtilisin-rel"/>
</dbReference>
<protein>
    <submittedName>
        <fullName evidence="10">Subtilisin family serine protease</fullName>
    </submittedName>
</protein>
<keyword evidence="11" id="KW-1185">Reference proteome</keyword>
<feature type="active site" description="Charge relay system" evidence="5 6">
    <location>
        <position position="327"/>
    </location>
</feature>
<dbReference type="AlphaFoldDB" id="A0A562V9S0"/>
<evidence type="ECO:0000256" key="5">
    <source>
        <dbReference type="PIRSR" id="PIRSR615500-1"/>
    </source>
</evidence>
<dbReference type="PRINTS" id="PR00723">
    <property type="entry name" value="SUBTILISIN"/>
</dbReference>
<comment type="caution">
    <text evidence="10">The sequence shown here is derived from an EMBL/GenBank/DDBJ whole genome shotgun (WGS) entry which is preliminary data.</text>
</comment>
<accession>A0A562V9S0</accession>
<dbReference type="GO" id="GO:0005975">
    <property type="term" value="P:carbohydrate metabolic process"/>
    <property type="evidence" value="ECO:0007669"/>
    <property type="project" value="UniProtKB-ARBA"/>
</dbReference>
<reference evidence="10 11" key="1">
    <citation type="journal article" date="2013" name="Stand. Genomic Sci.">
        <title>Genomic Encyclopedia of Type Strains, Phase I: The one thousand microbial genomes (KMG-I) project.</title>
        <authorList>
            <person name="Kyrpides N.C."/>
            <person name="Woyke T."/>
            <person name="Eisen J.A."/>
            <person name="Garrity G."/>
            <person name="Lilburn T.G."/>
            <person name="Beck B.J."/>
            <person name="Whitman W.B."/>
            <person name="Hugenholtz P."/>
            <person name="Klenk H.P."/>
        </authorList>
    </citation>
    <scope>NUCLEOTIDE SEQUENCE [LARGE SCALE GENOMIC DNA]</scope>
    <source>
        <strain evidence="10 11">DSM 45044</strain>
    </source>
</reference>
<dbReference type="PROSITE" id="PS00137">
    <property type="entry name" value="SUBTILASE_HIS"/>
    <property type="match status" value="1"/>
</dbReference>
<keyword evidence="3 6" id="KW-0378">Hydrolase</keyword>
<feature type="region of interest" description="Disordered" evidence="8">
    <location>
        <begin position="1"/>
        <end position="49"/>
    </location>
</feature>
<evidence type="ECO:0000256" key="6">
    <source>
        <dbReference type="PROSITE-ProRule" id="PRU01240"/>
    </source>
</evidence>
<dbReference type="InterPro" id="IPR023828">
    <property type="entry name" value="Peptidase_S8_Ser-AS"/>
</dbReference>
<keyword evidence="4 6" id="KW-0720">Serine protease</keyword>
<feature type="compositionally biased region" description="Low complexity" evidence="8">
    <location>
        <begin position="33"/>
        <end position="49"/>
    </location>
</feature>
<evidence type="ECO:0000256" key="7">
    <source>
        <dbReference type="RuleBase" id="RU003355"/>
    </source>
</evidence>
<sequence length="1153" mass="120098">MRAEPVPGAGDGSGPIAGRARTGRARPDRHDPTGTTDRTGGTGRTPYPVDVVDTRAVTTVEVNMTSRHRTGVHRHGWRSRSRWAAVTAAALLATVVPVVTPPAAVAEPVAPIEWPHGDDAVTLITGDRVTVRNVDGTPQRTVTPAEGREHIRFVTRQIGGDLHVIPEDAGRLIADGVLDRRFFDITTLVAWDYQDGARDDIPLLVRSAESLGLASTGRLSSLGLATARQPKESAAAAWRELVAADGVSTLAAGDTRIWLDGRRSIALDTSVGRIGAPEAWEAGYTGEGVTVAVLDTGVDANHPDLAGRLTEVRNFTEMPDATDPVGHGTHVASTIAGTGAASDGRYTGVAPGANLLVGKVCEYDWCMDSAILAGMEWAARSGADVVNMSLGGPDGPEVDPLEQAVTELTAEYGTLFVVSAGNEGTDLSVESPGSAAVALSVGAVDDADSLADFSSRGPRVGDHALKPDLTAPGVGIVAARAAGTEMGEPVGDGYVAASGTSMATPHVAGAVALLAQRHPDWTPERLKAHLMGSARPNPDLAPYQQGAGRVDVAAAVTGRVHATPPSVSAGLAAWPRQPGSSVVTPVTYHNTSDVDVTLDVRATGAPAGMVTLSAGSVTVPAGGDATVEVTVEPTAGDVGFHGAVITATGGDTTVVTPLHLTNEGETYTVTSRVVDRNGDPAAGAAAMTMNPATGEYHTYTADADGVVAARLPVGSYHFDVGVYTPLPDGEASFSLLLRPLVEVTGDVELTFDTREAAAVTAEVTDVEPAPLPTRFEFSYQREGDVMPMGATVSNVLDRVYIGAVGEPVPGDEFWSLFSGHFIGADDAGEVDPAGPMFLVGLEVDGVPVGYDLRLGTEDFAKVSHRYRAQGAHTLGMQSWTLVVPQRFGFGYFADITTPGERVDYVTPTDRAEWSSGFTQLDEVSGEAVFDEERPSTDYRAGGTYRSEWNTAVFGPAVASVSRDGDALSVYVPMFGGLCTTGGSMVDSGFTRLYRGDTLLGESDRHGSGDFTGLSDGTGYRLVTEARRGADVSPFSTVVGVEWAFTARDGLAPTLLSVAFAPRGLDEANHVAAGERVSVPVAVTNTTGDRVRPAALAVEVSFDDGETWREVTLRYGGVSFRTPEGTGTVSLRATAFDADGGSVTQTVIDAFGYR</sequence>
<proteinExistence type="inferred from homology"/>
<dbReference type="PANTHER" id="PTHR43806">
    <property type="entry name" value="PEPTIDASE S8"/>
    <property type="match status" value="1"/>
</dbReference>
<evidence type="ECO:0000259" key="9">
    <source>
        <dbReference type="Pfam" id="PF00082"/>
    </source>
</evidence>
<evidence type="ECO:0000256" key="4">
    <source>
        <dbReference type="ARBA" id="ARBA00022825"/>
    </source>
</evidence>
<dbReference type="Pfam" id="PF00082">
    <property type="entry name" value="Peptidase_S8"/>
    <property type="match status" value="1"/>
</dbReference>
<dbReference type="InterPro" id="IPR023827">
    <property type="entry name" value="Peptidase_S8_Asp-AS"/>
</dbReference>
<gene>
    <name evidence="10" type="ORF">LX16_0276</name>
</gene>
<dbReference type="Gene3D" id="3.40.50.200">
    <property type="entry name" value="Peptidase S8/S53 domain"/>
    <property type="match status" value="1"/>
</dbReference>
<dbReference type="PROSITE" id="PS00136">
    <property type="entry name" value="SUBTILASE_ASP"/>
    <property type="match status" value="1"/>
</dbReference>
<evidence type="ECO:0000313" key="10">
    <source>
        <dbReference type="EMBL" id="TWJ14591.1"/>
    </source>
</evidence>
<dbReference type="SUPFAM" id="SSF52743">
    <property type="entry name" value="Subtilisin-like"/>
    <property type="match status" value="1"/>
</dbReference>
<dbReference type="InterPro" id="IPR036852">
    <property type="entry name" value="Peptidase_S8/S53_dom_sf"/>
</dbReference>
<dbReference type="GO" id="GO:0004252">
    <property type="term" value="F:serine-type endopeptidase activity"/>
    <property type="evidence" value="ECO:0007669"/>
    <property type="project" value="UniProtKB-UniRule"/>
</dbReference>
<dbReference type="InterPro" id="IPR022398">
    <property type="entry name" value="Peptidase_S8_His-AS"/>
</dbReference>
<evidence type="ECO:0000256" key="3">
    <source>
        <dbReference type="ARBA" id="ARBA00022801"/>
    </source>
</evidence>
<dbReference type="EMBL" id="VLLL01000005">
    <property type="protein sequence ID" value="TWJ14591.1"/>
    <property type="molecule type" value="Genomic_DNA"/>
</dbReference>
<evidence type="ECO:0000256" key="8">
    <source>
        <dbReference type="SAM" id="MobiDB-lite"/>
    </source>
</evidence>
<feature type="active site" description="Charge relay system" evidence="5 6">
    <location>
        <position position="501"/>
    </location>
</feature>
<keyword evidence="2 6" id="KW-0645">Protease</keyword>
<dbReference type="Gene3D" id="2.60.40.10">
    <property type="entry name" value="Immunoglobulins"/>
    <property type="match status" value="1"/>
</dbReference>
<dbReference type="GO" id="GO:0006508">
    <property type="term" value="P:proteolysis"/>
    <property type="evidence" value="ECO:0007669"/>
    <property type="project" value="UniProtKB-KW"/>
</dbReference>
<evidence type="ECO:0000256" key="1">
    <source>
        <dbReference type="ARBA" id="ARBA00011073"/>
    </source>
</evidence>
<organism evidence="10 11">
    <name type="scientific">Stackebrandtia albiflava</name>
    <dbReference type="NCBI Taxonomy" id="406432"/>
    <lineage>
        <taxon>Bacteria</taxon>
        <taxon>Bacillati</taxon>
        <taxon>Actinomycetota</taxon>
        <taxon>Actinomycetes</taxon>
        <taxon>Glycomycetales</taxon>
        <taxon>Glycomycetaceae</taxon>
        <taxon>Stackebrandtia</taxon>
    </lineage>
</organism>
<comment type="similarity">
    <text evidence="1 6 7">Belongs to the peptidase S8 family.</text>
</comment>
<feature type="domain" description="Peptidase S8/S53" evidence="9">
    <location>
        <begin position="286"/>
        <end position="548"/>
    </location>
</feature>
<feature type="active site" description="Charge relay system" evidence="5 6">
    <location>
        <position position="295"/>
    </location>
</feature>
<dbReference type="PROSITE" id="PS51892">
    <property type="entry name" value="SUBTILASE"/>
    <property type="match status" value="1"/>
</dbReference>
<dbReference type="PANTHER" id="PTHR43806:SF65">
    <property type="entry name" value="SERINE PROTEASE APRX"/>
    <property type="match status" value="1"/>
</dbReference>
<evidence type="ECO:0000313" key="11">
    <source>
        <dbReference type="Proteomes" id="UP000321617"/>
    </source>
</evidence>